<keyword evidence="2" id="KW-1003">Cell membrane</keyword>
<name>A0A3N0ASF7_9ACTN</name>
<protein>
    <submittedName>
        <fullName evidence="7">Energy-coupling factor transporter transmembrane protein EcfT</fullName>
    </submittedName>
</protein>
<dbReference type="CDD" id="cd16914">
    <property type="entry name" value="EcfT"/>
    <property type="match status" value="1"/>
</dbReference>
<organism evidence="7 8">
    <name type="scientific">Slackia equolifaciens</name>
    <dbReference type="NCBI Taxonomy" id="498718"/>
    <lineage>
        <taxon>Bacteria</taxon>
        <taxon>Bacillati</taxon>
        <taxon>Actinomycetota</taxon>
        <taxon>Coriobacteriia</taxon>
        <taxon>Eggerthellales</taxon>
        <taxon>Eggerthellaceae</taxon>
        <taxon>Slackia</taxon>
    </lineage>
</organism>
<dbReference type="PANTHER" id="PTHR34857">
    <property type="entry name" value="SLL0384 PROTEIN"/>
    <property type="match status" value="1"/>
</dbReference>
<dbReference type="OrthoDB" id="92887at2"/>
<evidence type="ECO:0000313" key="8">
    <source>
        <dbReference type="Proteomes" id="UP000269591"/>
    </source>
</evidence>
<dbReference type="RefSeq" id="WP_123209595.1">
    <property type="nucleotide sequence ID" value="NZ_JBHTHO010000025.1"/>
</dbReference>
<feature type="transmembrane region" description="Helical" evidence="6">
    <location>
        <begin position="26"/>
        <end position="58"/>
    </location>
</feature>
<accession>A0A3N0ASF7</accession>
<dbReference type="AlphaFoldDB" id="A0A3N0ASF7"/>
<evidence type="ECO:0000256" key="5">
    <source>
        <dbReference type="ARBA" id="ARBA00023136"/>
    </source>
</evidence>
<keyword evidence="8" id="KW-1185">Reference proteome</keyword>
<gene>
    <name evidence="7" type="ORF">DMP06_10020</name>
</gene>
<evidence type="ECO:0000256" key="1">
    <source>
        <dbReference type="ARBA" id="ARBA00004141"/>
    </source>
</evidence>
<evidence type="ECO:0000313" key="7">
    <source>
        <dbReference type="EMBL" id="RNL37807.1"/>
    </source>
</evidence>
<proteinExistence type="predicted"/>
<reference evidence="8" key="1">
    <citation type="submission" date="2018-05" db="EMBL/GenBank/DDBJ databases">
        <title>Genome Sequencing of selected type strains of the family Eggerthellaceae.</title>
        <authorList>
            <person name="Danylec N."/>
            <person name="Stoll D.A."/>
            <person name="Doetsch A."/>
            <person name="Huch M."/>
        </authorList>
    </citation>
    <scope>NUCLEOTIDE SEQUENCE [LARGE SCALE GENOMIC DNA]</scope>
    <source>
        <strain evidence="8">DSM 24851</strain>
    </source>
</reference>
<evidence type="ECO:0000256" key="4">
    <source>
        <dbReference type="ARBA" id="ARBA00022989"/>
    </source>
</evidence>
<comment type="caution">
    <text evidence="7">The sequence shown here is derived from an EMBL/GenBank/DDBJ whole genome shotgun (WGS) entry which is preliminary data.</text>
</comment>
<comment type="subcellular location">
    <subcellularLocation>
        <location evidence="1">Membrane</location>
        <topology evidence="1">Multi-pass membrane protein</topology>
    </subcellularLocation>
</comment>
<dbReference type="PANTHER" id="PTHR34857:SF2">
    <property type="entry name" value="SLL0384 PROTEIN"/>
    <property type="match status" value="1"/>
</dbReference>
<dbReference type="GO" id="GO:0005886">
    <property type="term" value="C:plasma membrane"/>
    <property type="evidence" value="ECO:0007669"/>
    <property type="project" value="UniProtKB-ARBA"/>
</dbReference>
<feature type="transmembrane region" description="Helical" evidence="6">
    <location>
        <begin position="70"/>
        <end position="89"/>
    </location>
</feature>
<evidence type="ECO:0000256" key="6">
    <source>
        <dbReference type="SAM" id="Phobius"/>
    </source>
</evidence>
<dbReference type="Pfam" id="PF02361">
    <property type="entry name" value="CbiQ"/>
    <property type="match status" value="1"/>
</dbReference>
<dbReference type="InterPro" id="IPR051611">
    <property type="entry name" value="ECF_transporter_component"/>
</dbReference>
<keyword evidence="3 6" id="KW-0812">Transmembrane</keyword>
<sequence length="266" mass="28362">MNGAFSFGSYCPGDSPLHKMDPRAKLLLGCAFIAAVLCAQGFAALGVVALFVLAFYAISRVPPSKAAKSLAPLLFISLFASLLNLFVVQDGATLAQLGFIRISEGGVRQCLFIGARLVLMMMGMSLITMTTMTLDLTEAFERLLSPFSRIGLPAHELGMIMGIALRFMPQFASELVTIRRAQISRGASVAGGPAKSVRMLISLMVPLFASAFRHAETLSAAMDARCYHGKVGRTRLHPLHFAPRDGVAVAVIALLFAGIFAVNALV</sequence>
<dbReference type="InterPro" id="IPR003339">
    <property type="entry name" value="ABC/ECF_trnsptr_transmembrane"/>
</dbReference>
<dbReference type="Proteomes" id="UP000269591">
    <property type="component" value="Unassembled WGS sequence"/>
</dbReference>
<evidence type="ECO:0000256" key="3">
    <source>
        <dbReference type="ARBA" id="ARBA00022692"/>
    </source>
</evidence>
<feature type="transmembrane region" description="Helical" evidence="6">
    <location>
        <begin position="246"/>
        <end position="265"/>
    </location>
</feature>
<evidence type="ECO:0000256" key="2">
    <source>
        <dbReference type="ARBA" id="ARBA00022475"/>
    </source>
</evidence>
<keyword evidence="4 6" id="KW-1133">Transmembrane helix</keyword>
<dbReference type="EMBL" id="QIBX01000022">
    <property type="protein sequence ID" value="RNL37807.1"/>
    <property type="molecule type" value="Genomic_DNA"/>
</dbReference>
<keyword evidence="5 6" id="KW-0472">Membrane</keyword>
<feature type="transmembrane region" description="Helical" evidence="6">
    <location>
        <begin position="110"/>
        <end position="134"/>
    </location>
</feature>